<dbReference type="PANTHER" id="PTHR33121">
    <property type="entry name" value="CYCLIC DI-GMP PHOSPHODIESTERASE PDEF"/>
    <property type="match status" value="1"/>
</dbReference>
<evidence type="ECO:0000313" key="5">
    <source>
        <dbReference type="Proteomes" id="UP000552836"/>
    </source>
</evidence>
<dbReference type="PROSITE" id="PS50887">
    <property type="entry name" value="GGDEF"/>
    <property type="match status" value="1"/>
</dbReference>
<dbReference type="Gene3D" id="3.30.70.270">
    <property type="match status" value="1"/>
</dbReference>
<dbReference type="InterPro" id="IPR029787">
    <property type="entry name" value="Nucleotide_cyclase"/>
</dbReference>
<dbReference type="Gene3D" id="3.20.20.450">
    <property type="entry name" value="EAL domain"/>
    <property type="match status" value="1"/>
</dbReference>
<feature type="domain" description="EAL" evidence="2">
    <location>
        <begin position="323"/>
        <end position="577"/>
    </location>
</feature>
<feature type="transmembrane region" description="Helical" evidence="1">
    <location>
        <begin position="97"/>
        <end position="115"/>
    </location>
</feature>
<dbReference type="InterPro" id="IPR000160">
    <property type="entry name" value="GGDEF_dom"/>
</dbReference>
<dbReference type="RefSeq" id="WP_166755503.1">
    <property type="nucleotide sequence ID" value="NZ_BAABJU010000005.1"/>
</dbReference>
<dbReference type="InterPro" id="IPR043128">
    <property type="entry name" value="Rev_trsase/Diguanyl_cyclase"/>
</dbReference>
<dbReference type="SMART" id="SM00267">
    <property type="entry name" value="GGDEF"/>
    <property type="match status" value="1"/>
</dbReference>
<keyword evidence="1" id="KW-0812">Transmembrane</keyword>
<dbReference type="PROSITE" id="PS50883">
    <property type="entry name" value="EAL"/>
    <property type="match status" value="1"/>
</dbReference>
<dbReference type="Pfam" id="PF00563">
    <property type="entry name" value="EAL"/>
    <property type="match status" value="1"/>
</dbReference>
<dbReference type="SUPFAM" id="SSF141868">
    <property type="entry name" value="EAL domain-like"/>
    <property type="match status" value="1"/>
</dbReference>
<accession>A0A846LP58</accession>
<dbReference type="InterPro" id="IPR001633">
    <property type="entry name" value="EAL_dom"/>
</dbReference>
<feature type="transmembrane region" description="Helical" evidence="1">
    <location>
        <begin position="20"/>
        <end position="39"/>
    </location>
</feature>
<dbReference type="CDD" id="cd01948">
    <property type="entry name" value="EAL"/>
    <property type="match status" value="1"/>
</dbReference>
<dbReference type="GO" id="GO:0071111">
    <property type="term" value="F:cyclic-guanylate-specific phosphodiesterase activity"/>
    <property type="evidence" value="ECO:0007669"/>
    <property type="project" value="InterPro"/>
</dbReference>
<sequence length="588" mass="61531">MTWSTAPAVATPRMMARVLATFYIAAAIAGLFAVFGPGARAEGRWQIFGMVLLVLVCGTAAFRWGPYWPRRVFHLPVASASALVACVVLISPDPATAVAAAAVLSFVAVDACFFFSLRLAWLHLAFGITAVTAALMAQGDVPVSIALGLDAIIVALGTVVRGLVIRASSASRDPLTGLANRRGFDDGLQELLANAGRTGERLTAALLDLDHFKQINDTAGHEAGDLVLCRIADVWRRELPTGAVLSRHGGDEFALLLPGTTGPDALELVRRIAALHPEIGLSVGLAEHHRDQSAADLMRRADRALYDAKAAGRGRAELEGGPGSELARDLEAALAAGDVEVHYQLIVALADGATVGVEALSRWTHPERGPLPPAEFVAVAEHSGLIATLGAHVLRTACRQLAGVRTPAGEQVTLGVNVSGRELSDPDYAQRVHAVLAETGFPAGHLVLEVTENLIEGQSPTAVAALHELRAAGLKVSIDDFGTGYSSLSRLDTLPADVLKLDRSFVATLSTSPRRAQMLTSLVAMCRGLGLDVVAEGVETAEQEAAVRGVGCSFAQGWLYGRAVPLPELLAGLRPGAAALPQEAASRG</sequence>
<evidence type="ECO:0000313" key="4">
    <source>
        <dbReference type="EMBL" id="NIH68264.1"/>
    </source>
</evidence>
<comment type="caution">
    <text evidence="4">The sequence shown here is derived from an EMBL/GenBank/DDBJ whole genome shotgun (WGS) entry which is preliminary data.</text>
</comment>
<evidence type="ECO:0000256" key="1">
    <source>
        <dbReference type="SAM" id="Phobius"/>
    </source>
</evidence>
<dbReference type="AlphaFoldDB" id="A0A846LP58"/>
<name>A0A846LP58_9ACTN</name>
<feature type="transmembrane region" description="Helical" evidence="1">
    <location>
        <begin position="72"/>
        <end position="91"/>
    </location>
</feature>
<dbReference type="InterPro" id="IPR050706">
    <property type="entry name" value="Cyclic-di-GMP_PDE-like"/>
</dbReference>
<evidence type="ECO:0000259" key="3">
    <source>
        <dbReference type="PROSITE" id="PS50887"/>
    </source>
</evidence>
<dbReference type="Pfam" id="PF00990">
    <property type="entry name" value="GGDEF"/>
    <property type="match status" value="1"/>
</dbReference>
<dbReference type="SMART" id="SM00052">
    <property type="entry name" value="EAL"/>
    <property type="match status" value="1"/>
</dbReference>
<protein>
    <submittedName>
        <fullName evidence="4">Diguanylate cyclase (GGDEF)-like protein</fullName>
    </submittedName>
</protein>
<dbReference type="SUPFAM" id="SSF55073">
    <property type="entry name" value="Nucleotide cyclase"/>
    <property type="match status" value="1"/>
</dbReference>
<dbReference type="CDD" id="cd01949">
    <property type="entry name" value="GGDEF"/>
    <property type="match status" value="1"/>
</dbReference>
<feature type="transmembrane region" description="Helical" evidence="1">
    <location>
        <begin position="45"/>
        <end position="65"/>
    </location>
</feature>
<feature type="domain" description="GGDEF" evidence="3">
    <location>
        <begin position="200"/>
        <end position="321"/>
    </location>
</feature>
<feature type="transmembrane region" description="Helical" evidence="1">
    <location>
        <begin position="143"/>
        <end position="164"/>
    </location>
</feature>
<keyword evidence="1" id="KW-0472">Membrane</keyword>
<keyword evidence="1" id="KW-1133">Transmembrane helix</keyword>
<organism evidence="4 5">
    <name type="scientific">Modestobacter marinus</name>
    <dbReference type="NCBI Taxonomy" id="477641"/>
    <lineage>
        <taxon>Bacteria</taxon>
        <taxon>Bacillati</taxon>
        <taxon>Actinomycetota</taxon>
        <taxon>Actinomycetes</taxon>
        <taxon>Geodermatophilales</taxon>
        <taxon>Geodermatophilaceae</taxon>
        <taxon>Modestobacter</taxon>
    </lineage>
</organism>
<proteinExistence type="predicted"/>
<gene>
    <name evidence="4" type="ORF">FB380_002710</name>
</gene>
<evidence type="ECO:0000259" key="2">
    <source>
        <dbReference type="PROSITE" id="PS50883"/>
    </source>
</evidence>
<dbReference type="NCBIfam" id="TIGR00254">
    <property type="entry name" value="GGDEF"/>
    <property type="match status" value="1"/>
</dbReference>
<dbReference type="EMBL" id="JAAMPA010000001">
    <property type="protein sequence ID" value="NIH68264.1"/>
    <property type="molecule type" value="Genomic_DNA"/>
</dbReference>
<dbReference type="InterPro" id="IPR035919">
    <property type="entry name" value="EAL_sf"/>
</dbReference>
<dbReference type="Proteomes" id="UP000552836">
    <property type="component" value="Unassembled WGS sequence"/>
</dbReference>
<reference evidence="4 5" key="1">
    <citation type="submission" date="2020-02" db="EMBL/GenBank/DDBJ databases">
        <title>Sequencing the genomes of 1000 actinobacteria strains.</title>
        <authorList>
            <person name="Klenk H.-P."/>
        </authorList>
    </citation>
    <scope>NUCLEOTIDE SEQUENCE [LARGE SCALE GENOMIC DNA]</scope>
    <source>
        <strain evidence="4 5">DSM 45201</strain>
    </source>
</reference>
<feature type="transmembrane region" description="Helical" evidence="1">
    <location>
        <begin position="120"/>
        <end position="137"/>
    </location>
</feature>
<dbReference type="PANTHER" id="PTHR33121:SF70">
    <property type="entry name" value="SIGNALING PROTEIN YKOW"/>
    <property type="match status" value="1"/>
</dbReference>